<evidence type="ECO:0000313" key="3">
    <source>
        <dbReference type="EMBL" id="ANT43432.1"/>
    </source>
</evidence>
<reference evidence="3 4" key="1">
    <citation type="journal article" date="2017" name="BMC Genomics">
        <title>Genetic and functional characterisation of the lactococcal P335 phage-host interactions.</title>
        <authorList>
            <person name="Mahony J."/>
            <person name="Oliveira J."/>
            <person name="Collins B."/>
            <person name="Hanemaaijer L."/>
            <person name="Lugli G.A."/>
            <person name="Neve H."/>
            <person name="Ventura M."/>
            <person name="Kouwen T.R."/>
            <person name="Cambillau C."/>
            <person name="van Sinderen D."/>
        </authorList>
    </citation>
    <scope>NUCLEOTIDE SEQUENCE [LARGE SCALE GENOMIC DNA]</scope>
</reference>
<dbReference type="Pfam" id="PF22768">
    <property type="entry name" value="SPP1_Dit"/>
    <property type="match status" value="1"/>
</dbReference>
<dbReference type="Pfam" id="PF05709">
    <property type="entry name" value="Sipho_tail"/>
    <property type="match status" value="1"/>
</dbReference>
<organism evidence="3 4">
    <name type="scientific">Lactococcus phage 50902</name>
    <dbReference type="NCBI Taxonomy" id="1868848"/>
    <lineage>
        <taxon>Viruses</taxon>
        <taxon>Duplodnaviria</taxon>
        <taxon>Heunggongvirae</taxon>
        <taxon>Uroviricota</taxon>
        <taxon>Caudoviricetes</taxon>
        <taxon>Vedamuthuvirus</taxon>
        <taxon>Vedamuthuvirus vv50902</taxon>
    </lineage>
</organism>
<accession>A0A1P8BKR6</accession>
<dbReference type="NCBIfam" id="TIGR01633">
    <property type="entry name" value="phi3626_gp14_N"/>
    <property type="match status" value="1"/>
</dbReference>
<dbReference type="InterPro" id="IPR008841">
    <property type="entry name" value="Siphovirus-type_tail_N"/>
</dbReference>
<name>A0A1P8BKR6_9CAUD</name>
<sequence length="290" mass="32341">MQIVYKNTNGEQVVLGQQPPFLVTSKKGFVQVDNVITKQTQYGLDGSVLINQQLDDKEIEIEGEFIASDSSDLENKKTQLASIFNPKLAGTLTYFPDNGGAYNLDVLVEKFSMNKSSTNLSQVYSINFLSLDPYWVDKNQADKLIPLSTLKKNLTFPLRISTGFTFAVRSSNNIQTIVNDGDVSVGMVVILEFNGEVTNPKVLNVTTGEYFRLENTYKVGEIIRIVTLRGEKEVLLTTRDGTEKNNLEFWDEDSIFLQLDKGNNFLQLQADSGSENMIGTVRISPKVLGV</sequence>
<evidence type="ECO:0000259" key="1">
    <source>
        <dbReference type="Pfam" id="PF05709"/>
    </source>
</evidence>
<dbReference type="Gene3D" id="2.60.120.860">
    <property type="match status" value="1"/>
</dbReference>
<evidence type="ECO:0000259" key="2">
    <source>
        <dbReference type="Pfam" id="PF22768"/>
    </source>
</evidence>
<proteinExistence type="predicted"/>
<dbReference type="Gene3D" id="2.40.30.200">
    <property type="match status" value="1"/>
</dbReference>
<dbReference type="InterPro" id="IPR006520">
    <property type="entry name" value="Dit_BPSPP_N"/>
</dbReference>
<dbReference type="Proteomes" id="UP000225598">
    <property type="component" value="Segment"/>
</dbReference>
<keyword evidence="4" id="KW-1185">Reference proteome</keyword>
<protein>
    <submittedName>
        <fullName evidence="3">Distal tail protein</fullName>
    </submittedName>
</protein>
<dbReference type="InterPro" id="IPR054738">
    <property type="entry name" value="Siphovirus-type_tail_C"/>
</dbReference>
<dbReference type="EMBL" id="KX160206">
    <property type="protein sequence ID" value="ANT43432.1"/>
    <property type="molecule type" value="Genomic_DNA"/>
</dbReference>
<feature type="domain" description="Siphovirus-type tail component RIFT-related" evidence="1">
    <location>
        <begin position="9"/>
        <end position="129"/>
    </location>
</feature>
<gene>
    <name evidence="3" type="ORF">DS50902_42</name>
</gene>
<evidence type="ECO:0000313" key="4">
    <source>
        <dbReference type="Proteomes" id="UP000225598"/>
    </source>
</evidence>
<feature type="domain" description="Siphovirus-type tail component C-terminal" evidence="2">
    <location>
        <begin position="180"/>
        <end position="275"/>
    </location>
</feature>